<keyword evidence="2" id="KW-1003">Cell membrane</keyword>
<dbReference type="PANTHER" id="PTHR33908">
    <property type="entry name" value="MANNOSYLTRANSFERASE YKCB-RELATED"/>
    <property type="match status" value="1"/>
</dbReference>
<organism evidence="10 11">
    <name type="scientific">Candidatus Roizmanbacteria bacterium RIFCSPHIGHO2_02_FULL_38_11</name>
    <dbReference type="NCBI Taxonomy" id="1802039"/>
    <lineage>
        <taxon>Bacteria</taxon>
        <taxon>Candidatus Roizmaniibacteriota</taxon>
    </lineage>
</organism>
<evidence type="ECO:0000313" key="11">
    <source>
        <dbReference type="Proteomes" id="UP000177913"/>
    </source>
</evidence>
<dbReference type="EMBL" id="MFZO01000047">
    <property type="protein sequence ID" value="OGK23438.1"/>
    <property type="molecule type" value="Genomic_DNA"/>
</dbReference>
<reference evidence="10 11" key="1">
    <citation type="journal article" date="2016" name="Nat. Commun.">
        <title>Thousands of microbial genomes shed light on interconnected biogeochemical processes in an aquifer system.</title>
        <authorList>
            <person name="Anantharaman K."/>
            <person name="Brown C.T."/>
            <person name="Hug L.A."/>
            <person name="Sharon I."/>
            <person name="Castelle C.J."/>
            <person name="Probst A.J."/>
            <person name="Thomas B.C."/>
            <person name="Singh A."/>
            <person name="Wilkins M.J."/>
            <person name="Karaoz U."/>
            <person name="Brodie E.L."/>
            <person name="Williams K.H."/>
            <person name="Hubbard S.S."/>
            <person name="Banfield J.F."/>
        </authorList>
    </citation>
    <scope>NUCLEOTIDE SEQUENCE [LARGE SCALE GENOMIC DNA]</scope>
</reference>
<evidence type="ECO:0000256" key="7">
    <source>
        <dbReference type="ARBA" id="ARBA00023136"/>
    </source>
</evidence>
<dbReference type="Pfam" id="PF13231">
    <property type="entry name" value="PMT_2"/>
    <property type="match status" value="1"/>
</dbReference>
<protein>
    <recommendedName>
        <fullName evidence="9">Glycosyltransferase RgtA/B/C/D-like domain-containing protein</fullName>
    </recommendedName>
</protein>
<feature type="transmembrane region" description="Helical" evidence="8">
    <location>
        <begin position="353"/>
        <end position="371"/>
    </location>
</feature>
<evidence type="ECO:0000256" key="3">
    <source>
        <dbReference type="ARBA" id="ARBA00022676"/>
    </source>
</evidence>
<dbReference type="InterPro" id="IPR050297">
    <property type="entry name" value="LipidA_mod_glycosyltrf_83"/>
</dbReference>
<evidence type="ECO:0000256" key="2">
    <source>
        <dbReference type="ARBA" id="ARBA00022475"/>
    </source>
</evidence>
<comment type="caution">
    <text evidence="10">The sequence shown here is derived from an EMBL/GenBank/DDBJ whole genome shotgun (WGS) entry which is preliminary data.</text>
</comment>
<accession>A0A1F7GWV6</accession>
<feature type="domain" description="Glycosyltransferase RgtA/B/C/D-like" evidence="9">
    <location>
        <begin position="74"/>
        <end position="229"/>
    </location>
</feature>
<evidence type="ECO:0000256" key="5">
    <source>
        <dbReference type="ARBA" id="ARBA00022692"/>
    </source>
</evidence>
<comment type="subcellular location">
    <subcellularLocation>
        <location evidence="1">Cell membrane</location>
        <topology evidence="1">Multi-pass membrane protein</topology>
    </subcellularLocation>
</comment>
<evidence type="ECO:0000259" key="9">
    <source>
        <dbReference type="Pfam" id="PF13231"/>
    </source>
</evidence>
<dbReference type="Proteomes" id="UP000177913">
    <property type="component" value="Unassembled WGS sequence"/>
</dbReference>
<evidence type="ECO:0000313" key="10">
    <source>
        <dbReference type="EMBL" id="OGK23438.1"/>
    </source>
</evidence>
<sequence length="504" mass="58636">MFDIFAVISWVKKSFSKKDFFFILFLLIVYLSTRLFHLDKFPIFSDEGIYIHWAKVAWHDASWRFISLTDGKQPLQTWGTIPFLKLFPDNALLAGRLFSVATGFAGLVGMFTLLYYLFNKRAAIIGSFIYVFTPYFLFYDRLALVDSAVNAGFIWIFFLSILLLKTLRLDVALIFGLVTGFSLLAKSSIRIFLALSALSPILMIEKNIKKIFSKSINYYLLFIVSSLLSLIIYNVQRLSPFFHYVSLKNKTFIMTFAEFKQNPFASFFHNIQIIPEYVINESGFVLVIFALLGLWKLFRSDKNLSLYLASWILLPFFAIAFFSKVIFPRYLIFFGSIFVILSGYFIANLKKTLTTLVSFVLLVFFFFYYNYTILFNYPMIPFPEIDRGQYIEGATVGIGAKEIVDFAREKSKDRQVILLAEGNFGLIGDVLDVFTKPGDKIFIKGYWPLDEKALFENQKELEKNYVYVVFAQRRDFPTEWPIKFIRRFDKPGNKSTIYLFELTQ</sequence>
<gene>
    <name evidence="10" type="ORF">A3C25_02090</name>
</gene>
<evidence type="ECO:0000256" key="1">
    <source>
        <dbReference type="ARBA" id="ARBA00004651"/>
    </source>
</evidence>
<keyword evidence="6 8" id="KW-1133">Transmembrane helix</keyword>
<feature type="transmembrane region" description="Helical" evidence="8">
    <location>
        <begin position="122"/>
        <end position="138"/>
    </location>
</feature>
<feature type="transmembrane region" description="Helical" evidence="8">
    <location>
        <begin position="93"/>
        <end position="115"/>
    </location>
</feature>
<dbReference type="InterPro" id="IPR038731">
    <property type="entry name" value="RgtA/B/C-like"/>
</dbReference>
<feature type="transmembrane region" description="Helical" evidence="8">
    <location>
        <begin position="330"/>
        <end position="347"/>
    </location>
</feature>
<dbReference type="AlphaFoldDB" id="A0A1F7GWV6"/>
<feature type="transmembrane region" description="Helical" evidence="8">
    <location>
        <begin position="171"/>
        <end position="204"/>
    </location>
</feature>
<keyword evidence="5 8" id="KW-0812">Transmembrane</keyword>
<dbReference type="PANTHER" id="PTHR33908:SF11">
    <property type="entry name" value="MEMBRANE PROTEIN"/>
    <property type="match status" value="1"/>
</dbReference>
<name>A0A1F7GWV6_9BACT</name>
<feature type="transmembrane region" description="Helical" evidence="8">
    <location>
        <begin position="20"/>
        <end position="37"/>
    </location>
</feature>
<feature type="transmembrane region" description="Helical" evidence="8">
    <location>
        <begin position="216"/>
        <end position="235"/>
    </location>
</feature>
<proteinExistence type="predicted"/>
<feature type="transmembrane region" description="Helical" evidence="8">
    <location>
        <begin position="277"/>
        <end position="298"/>
    </location>
</feature>
<dbReference type="GO" id="GO:0009103">
    <property type="term" value="P:lipopolysaccharide biosynthetic process"/>
    <property type="evidence" value="ECO:0007669"/>
    <property type="project" value="UniProtKB-ARBA"/>
</dbReference>
<keyword evidence="4" id="KW-0808">Transferase</keyword>
<keyword evidence="3" id="KW-0328">Glycosyltransferase</keyword>
<evidence type="ECO:0000256" key="6">
    <source>
        <dbReference type="ARBA" id="ARBA00022989"/>
    </source>
</evidence>
<evidence type="ECO:0000256" key="4">
    <source>
        <dbReference type="ARBA" id="ARBA00022679"/>
    </source>
</evidence>
<keyword evidence="7 8" id="KW-0472">Membrane</keyword>
<feature type="transmembrane region" description="Helical" evidence="8">
    <location>
        <begin position="304"/>
        <end position="323"/>
    </location>
</feature>
<evidence type="ECO:0000256" key="8">
    <source>
        <dbReference type="SAM" id="Phobius"/>
    </source>
</evidence>
<dbReference type="GO" id="GO:0005886">
    <property type="term" value="C:plasma membrane"/>
    <property type="evidence" value="ECO:0007669"/>
    <property type="project" value="UniProtKB-SubCell"/>
</dbReference>
<dbReference type="GO" id="GO:0016763">
    <property type="term" value="F:pentosyltransferase activity"/>
    <property type="evidence" value="ECO:0007669"/>
    <property type="project" value="TreeGrafter"/>
</dbReference>